<evidence type="ECO:0000313" key="1">
    <source>
        <dbReference type="EMBL" id="PIR44470.1"/>
    </source>
</evidence>
<reference evidence="1 2" key="1">
    <citation type="submission" date="2017-09" db="EMBL/GenBank/DDBJ databases">
        <title>Depth-based differentiation of microbial function through sediment-hosted aquifers and enrichment of novel symbionts in the deep terrestrial subsurface.</title>
        <authorList>
            <person name="Probst A.J."/>
            <person name="Ladd B."/>
            <person name="Jarett J.K."/>
            <person name="Geller-Mcgrath D.E."/>
            <person name="Sieber C.M."/>
            <person name="Emerson J.B."/>
            <person name="Anantharaman K."/>
            <person name="Thomas B.C."/>
            <person name="Malmstrom R."/>
            <person name="Stieglmeier M."/>
            <person name="Klingl A."/>
            <person name="Woyke T."/>
            <person name="Ryan C.M."/>
            <person name="Banfield J.F."/>
        </authorList>
    </citation>
    <scope>NUCLEOTIDE SEQUENCE [LARGE SCALE GENOMIC DNA]</scope>
    <source>
        <strain evidence="1">CG10_big_fil_rev_8_21_14_0_10_51_16</strain>
    </source>
</reference>
<dbReference type="Proteomes" id="UP000228767">
    <property type="component" value="Unassembled WGS sequence"/>
</dbReference>
<accession>A0A2H0RDF2</accession>
<gene>
    <name evidence="1" type="ORF">COV10_04420</name>
</gene>
<comment type="caution">
    <text evidence="1">The sequence shown here is derived from an EMBL/GenBank/DDBJ whole genome shotgun (WGS) entry which is preliminary data.</text>
</comment>
<sequence>MFPKFLEEHRIEIMGIIDRVVSMAFTTFTMERDDLHVVVLAPTIEDDRKENYPAWPNYSMIPAAFCEYSHGDSSKWEYHFDTIAQCKVLQLWNDRNDERTDIQPHLLFPGDTPYWGGVKRHGLAVSCSGVQPWFDQMIAGMIADAIKAFCYDTWMNSKAKQEGLEFLP</sequence>
<proteinExistence type="predicted"/>
<dbReference type="AlphaFoldDB" id="A0A2H0RDF2"/>
<organism evidence="1 2">
    <name type="scientific">Candidatus Vogelbacteria bacterium CG10_big_fil_rev_8_21_14_0_10_51_16</name>
    <dbReference type="NCBI Taxonomy" id="1975045"/>
    <lineage>
        <taxon>Bacteria</taxon>
        <taxon>Candidatus Vogeliibacteriota</taxon>
    </lineage>
</organism>
<evidence type="ECO:0000313" key="2">
    <source>
        <dbReference type="Proteomes" id="UP000228767"/>
    </source>
</evidence>
<dbReference type="EMBL" id="PCYI01000029">
    <property type="protein sequence ID" value="PIR44470.1"/>
    <property type="molecule type" value="Genomic_DNA"/>
</dbReference>
<protein>
    <submittedName>
        <fullName evidence="1">Uncharacterized protein</fullName>
    </submittedName>
</protein>
<name>A0A2H0RDF2_9BACT</name>